<feature type="domain" description="TB" evidence="12">
    <location>
        <begin position="1039"/>
        <end position="1078"/>
    </location>
</feature>
<feature type="compositionally biased region" description="Gly residues" evidence="10">
    <location>
        <begin position="630"/>
        <end position="666"/>
    </location>
</feature>
<feature type="domain" description="EGF-like" evidence="11">
    <location>
        <begin position="1507"/>
        <end position="1545"/>
    </location>
</feature>
<evidence type="ECO:0000256" key="10">
    <source>
        <dbReference type="SAM" id="MobiDB-lite"/>
    </source>
</evidence>
<feature type="domain" description="EGF-like" evidence="11">
    <location>
        <begin position="1214"/>
        <end position="1255"/>
    </location>
</feature>
<dbReference type="Pfam" id="PF12661">
    <property type="entry name" value="hEGF"/>
    <property type="match status" value="3"/>
</dbReference>
<comment type="caution">
    <text evidence="9">Lacks conserved residue(s) required for the propagation of feature annotation.</text>
</comment>
<evidence type="ECO:0000256" key="4">
    <source>
        <dbReference type="ARBA" id="ARBA00022536"/>
    </source>
</evidence>
<dbReference type="FunFam" id="2.10.25.10:FF:000003">
    <property type="entry name" value="fibrillin-1 isoform X1"/>
    <property type="match status" value="8"/>
</dbReference>
<feature type="domain" description="TB" evidence="12">
    <location>
        <begin position="1838"/>
        <end position="1893"/>
    </location>
</feature>
<feature type="domain" description="EGF-like" evidence="11">
    <location>
        <begin position="796"/>
        <end position="835"/>
    </location>
</feature>
<feature type="domain" description="EGF-like" evidence="11">
    <location>
        <begin position="219"/>
        <end position="251"/>
    </location>
</feature>
<keyword evidence="8" id="KW-0325">Glycoprotein</keyword>
<evidence type="ECO:0000256" key="5">
    <source>
        <dbReference type="ARBA" id="ARBA00022729"/>
    </source>
</evidence>
<feature type="domain" description="EGF-like" evidence="11">
    <location>
        <begin position="1298"/>
        <end position="1339"/>
    </location>
</feature>
<dbReference type="InterPro" id="IPR018097">
    <property type="entry name" value="EGF_Ca-bd_CS"/>
</dbReference>
<evidence type="ECO:0000259" key="11">
    <source>
        <dbReference type="PROSITE" id="PS50026"/>
    </source>
</evidence>
<dbReference type="InterPro" id="IPR026823">
    <property type="entry name" value="cEGF"/>
</dbReference>
<feature type="domain" description="EGF-like" evidence="11">
    <location>
        <begin position="1465"/>
        <end position="1502"/>
    </location>
</feature>
<keyword evidence="5" id="KW-0732">Signal</keyword>
<feature type="domain" description="TB" evidence="12">
    <location>
        <begin position="1617"/>
        <end position="1668"/>
    </location>
</feature>
<keyword evidence="7 9" id="KW-1015">Disulfide bond</keyword>
<dbReference type="PROSITE" id="PS00010">
    <property type="entry name" value="ASX_HYDROXYL"/>
    <property type="match status" value="22"/>
</dbReference>
<dbReference type="InterPro" id="IPR009030">
    <property type="entry name" value="Growth_fac_rcpt_cys_sf"/>
</dbReference>
<dbReference type="SMART" id="SM00179">
    <property type="entry name" value="EGF_CA"/>
    <property type="match status" value="27"/>
</dbReference>
<dbReference type="PROSITE" id="PS50026">
    <property type="entry name" value="EGF_3"/>
    <property type="match status" value="23"/>
</dbReference>
<evidence type="ECO:0000256" key="3">
    <source>
        <dbReference type="ARBA" id="ARBA00022530"/>
    </source>
</evidence>
<feature type="domain" description="EGF-like" evidence="11">
    <location>
        <begin position="908"/>
        <end position="949"/>
    </location>
</feature>
<feature type="domain" description="EGF-like" evidence="11">
    <location>
        <begin position="1771"/>
        <end position="1808"/>
    </location>
</feature>
<dbReference type="InterPro" id="IPR049883">
    <property type="entry name" value="NOTCH1_EGF-like"/>
</dbReference>
<proteinExistence type="predicted"/>
<dbReference type="SUPFAM" id="SSF57184">
    <property type="entry name" value="Growth factor receptor domain"/>
    <property type="match status" value="6"/>
</dbReference>
<evidence type="ECO:0000256" key="2">
    <source>
        <dbReference type="ARBA" id="ARBA00022525"/>
    </source>
</evidence>
<reference evidence="13" key="1">
    <citation type="submission" date="2021-07" db="EMBL/GenBank/DDBJ databases">
        <authorList>
            <person name="Catto M.A."/>
            <person name="Jacobson A."/>
            <person name="Kennedy G."/>
            <person name="Labadie P."/>
            <person name="Hunt B.G."/>
            <person name="Srinivasan R."/>
        </authorList>
    </citation>
    <scope>NUCLEOTIDE SEQUENCE</scope>
    <source>
        <strain evidence="13">PL_HMW_Pooled</strain>
        <tissue evidence="13">Head</tissue>
    </source>
</reference>
<evidence type="ECO:0000313" key="14">
    <source>
        <dbReference type="Proteomes" id="UP001219518"/>
    </source>
</evidence>
<feature type="domain" description="EGF-like" evidence="11">
    <location>
        <begin position="1905"/>
        <end position="1946"/>
    </location>
</feature>
<feature type="domain" description="EGF-like" evidence="11">
    <location>
        <begin position="1421"/>
        <end position="1460"/>
    </location>
</feature>
<protein>
    <submittedName>
        <fullName evidence="13">Fibrillin-1</fullName>
    </submittedName>
</protein>
<dbReference type="FunFam" id="2.10.25.10:FF:000097">
    <property type="entry name" value="Fibrillin 2"/>
    <property type="match status" value="1"/>
</dbReference>
<feature type="disulfide bond" evidence="9">
    <location>
        <begin position="223"/>
        <end position="233"/>
    </location>
</feature>
<keyword evidence="3" id="KW-0272">Extracellular matrix</keyword>
<feature type="domain" description="EGF-like" evidence="11">
    <location>
        <begin position="755"/>
        <end position="795"/>
    </location>
</feature>
<feature type="disulfide bond" evidence="9">
    <location>
        <begin position="800"/>
        <end position="810"/>
    </location>
</feature>
<evidence type="ECO:0000313" key="13">
    <source>
        <dbReference type="EMBL" id="KAK3920598.1"/>
    </source>
</evidence>
<feature type="disulfide bond" evidence="9">
    <location>
        <begin position="241"/>
        <end position="250"/>
    </location>
</feature>
<feature type="domain" description="EGF-like" evidence="11">
    <location>
        <begin position="1993"/>
        <end position="2034"/>
    </location>
</feature>
<dbReference type="InterPro" id="IPR000152">
    <property type="entry name" value="EGF-type_Asp/Asn_hydroxyl_site"/>
</dbReference>
<evidence type="ECO:0000259" key="12">
    <source>
        <dbReference type="PROSITE" id="PS51364"/>
    </source>
</evidence>
<sequence>MTRTYVSLHHFTYISIKVEQLKYCTAQGRTLLTGGMALAGPGGGAPPTSSPSSSSWSVVQRAVAVLVLAALLLPTAAAAASSNSTGLAVGNNATRLHRYPGQDSDGALQSVAAGGPNVCRSRYRNYCCPGWTLRHGLCIVPVCVRTCNVGSCVKPNVCSCPPGDQECRDQIRGTGNGTALGWPRSSGRGSGCPITCLNGGSCVNSTCVCRPGYQGPFCGDPICKEPCLHGGRCIGPDRCACVYGFSGRRCEADYRTGPCYTKVTADSCHAQLEGVVCTKQLCCATVGKAWGHPCEKCGKLDCDPGHLKNIHTGKCYDIDECEAIPGLCRGGKCVNSVGSFTCECPDGQTRNPESNECEDRDECRDGLAGSGEPVCEHGHCVNTQGGFYCVCDPGFIPRQDRRGCIDARQGFCFASVSDAGLCQNKLPIRLSKKDCCCGVNMGKGWGDECERCPEPGDSEYPGETPKIALVPPSLSHLRRCPTPRPHECDKVGGARVSGERLTCPTSPAGAYRNLCVDGFPGGIGGPVGPGGTGPGGISGPGGGIGGRGPAGGPGAWGPGGAPGGTGASGPGGWSGARPSGPGARPGNVGWDRPTGSYGGPATIGLPGAPGTYPGAGYPGAGYPGGAQQTGPGGAAGPGGRYPGGGRGPTGISGPGGGPGGGPGWAGPGLSSFSHRVDECSIQPGICGHGRCVDQPLGYTCECDAGFKQGPSQVYVDECLDLHYCQGGTCTNTQGGFTCVCPPGFDLSADNKQCLDHDECQENGMCANGVCVNMHGSFKCQCNNGFILSPTGHACIDIDECAARPCQNGRCINTEGSFRCECPPGFVLGPGGRSCEDTRRDLCYSSYRAGVCSGPSTMPVTRSSCCCCTVIFGQPSGWGTPCQQCPLQGTHEFDQLCPHGPGMTFSGDDINECAQNPSLCPNGACENLMGSHRCICNPGYQVDVTGKVCTDINECELDNMVCNGGQCRNTPGSFQCICDPGTRFNTSTQTCEDIDECRELGGEACIDGECTNTRGSYECTCGPGTMLDNTGRVCIDNRRGSCWTRMVSGRCENNLARLTLRSECCCSVGVAWGSPCDACRPDECGGCPKGYAKLDGKACADINECDLNEGLCRGGGTCVNTEGSFTCQCPPGLTLDPTGTLCQDLRQERCFLDYRHGECLNALPGLFPRATCCCTSVGRGWGGADGARCEACPKAGSQAYQELCPRGPGFVDRRDINECTEFPGICENGRCKNTPGGYSCRCNQGYSLDENGVKCLDIDECSIMSGTCGDGVCQNTPGSFICKCNEGYENTRVMQVCMDINECERIPGLCRGGTCINTQGSYKCECPPGHELAPDQKSCKDIDECKERGAEACGPGTCYNSLGSYQCQCEDGYSAKAGAGEQCTDDDECELGISNCDPNSECLNTPCVCDGGFRGDGLSCVDIDECAEDDKLCENGHCLNYPGSYRCECEMGFVHKDDRFQQTCVDINECESFSNLCVYGRCINTIGMFQCKCNEGYELDDSKGNCTDINECDSPGACLYGLCVNTQGSFVCQCPPNYQLEGNACIDKRMGSCWMDERCSREMGHGSRATCCCSMGRAWGPQCEPCPAEGSEEMEALCPTGSGFRPNNRTDCVDTRRDECYTALEDGRCTAPMSSPQTLMLCCCSMGAAWGRDCQPCPRANTNEYHQLCGVMKPGQLVDPWTNQTTEIDECRLMPQMCSHGICLNTPGSFECQCHQGYVYDLDSHQCIDDNECIRFPSPCEGNARCVNTPGSFQCQCPPGYTLGVSMRDCDDIDECAERPGICQDGTCHNLQGSFQCQCRPGFQLSAARDSCVDVDECARQPNLCGNGTCVNSLGSYRCHCYPGFKIGPNNDCCTDPRMRAVTMMECCCSMGAAWGRGCQDCPIPGSDEFKRLCPMGEGHGVHGEDLNECDMMPDACVGGECINTDGSFRCECPPGYKLDSEGKKCVDENECLTQSGICGNGTCTNVEGSFECSCSEGFAPGPMQVGSSDDCRDVDECSTKPGICRDGNCVNLQGSYRCDCFEGYRRSADGKSCLDVRLGYCFKQLVGGQCSSRTDSLMPVTKMDCCCTMGAAWGPQCEACPSPSSLEYQELCLDTGITKDGQDIDECATIPDLCRNGRCINTMGSYRCICNKGYKPDHNGKNCIGSSPCGGGNCINTMGSYRCGCPDGYQYDSGTAVCLQAASVCIGSPCSFGCSPVGSGGFACGCPIGYQSIGQGHCLSTISPLGSHIPDLGVPTYPIDPQSDPYQVPHEKLISTEGCFSCKNGRGRSKRGVSHEELHRKNSSLAAHRFFWQERVNAEQSLSPIKRSRRHQHGEGEFREVKISLAQTKHRMRIVKLQPAIKNDFAYKIKHGNERGLFELIRKHGVWALHFRHRLKTSGTFPLGN</sequence>
<dbReference type="PROSITE" id="PS51364">
    <property type="entry name" value="TB"/>
    <property type="match status" value="9"/>
</dbReference>
<comment type="subcellular location">
    <subcellularLocation>
        <location evidence="1">Secreted</location>
        <location evidence="1">Extracellular space</location>
        <location evidence="1">Extracellular matrix</location>
    </subcellularLocation>
</comment>
<name>A0AAE1LI77_9NEOP</name>
<evidence type="ECO:0000256" key="8">
    <source>
        <dbReference type="ARBA" id="ARBA00023180"/>
    </source>
</evidence>
<feature type="domain" description="EGF-like" evidence="11">
    <location>
        <begin position="714"/>
        <end position="754"/>
    </location>
</feature>
<feature type="region of interest" description="Disordered" evidence="10">
    <location>
        <begin position="622"/>
        <end position="668"/>
    </location>
</feature>
<keyword evidence="6" id="KW-0677">Repeat</keyword>
<dbReference type="FunFam" id="2.10.25.10:FF:000005">
    <property type="entry name" value="Fibrillin 2"/>
    <property type="match status" value="3"/>
</dbReference>
<dbReference type="CDD" id="cd00054">
    <property type="entry name" value="EGF_CA"/>
    <property type="match status" value="18"/>
</dbReference>
<dbReference type="Gene3D" id="2.10.25.10">
    <property type="entry name" value="Laminin"/>
    <property type="match status" value="28"/>
</dbReference>
<feature type="compositionally biased region" description="Low complexity" evidence="10">
    <location>
        <begin position="575"/>
        <end position="586"/>
    </location>
</feature>
<gene>
    <name evidence="13" type="ORF">KUF71_009869</name>
</gene>
<dbReference type="FunFam" id="2.10.25.10:FF:000038">
    <property type="entry name" value="Fibrillin 2"/>
    <property type="match status" value="1"/>
</dbReference>
<feature type="domain" description="EGF-like" evidence="11">
    <location>
        <begin position="675"/>
        <end position="712"/>
    </location>
</feature>
<feature type="compositionally biased region" description="Gly residues" evidence="10">
    <location>
        <begin position="526"/>
        <end position="574"/>
    </location>
</feature>
<dbReference type="FunFam" id="2.10.25.10:FF:000014">
    <property type="entry name" value="Latent-transforming growth factor beta-binding protein 3"/>
    <property type="match status" value="1"/>
</dbReference>
<dbReference type="InterPro" id="IPR017878">
    <property type="entry name" value="TB_dom"/>
</dbReference>
<dbReference type="PROSITE" id="PS01187">
    <property type="entry name" value="EGF_CA"/>
    <property type="match status" value="9"/>
</dbReference>
<feature type="domain" description="TB" evidence="12">
    <location>
        <begin position="410"/>
        <end position="460"/>
    </location>
</feature>
<feature type="domain" description="EGF-like" evidence="11">
    <location>
        <begin position="1340"/>
        <end position="1383"/>
    </location>
</feature>
<feature type="region of interest" description="Disordered" evidence="10">
    <location>
        <begin position="526"/>
        <end position="602"/>
    </location>
</feature>
<dbReference type="PROSITE" id="PS00022">
    <property type="entry name" value="EGF_1"/>
    <property type="match status" value="1"/>
</dbReference>
<dbReference type="FunFam" id="2.10.25.10:FF:000096">
    <property type="entry name" value="Putative fibrillin 2"/>
    <property type="match status" value="1"/>
</dbReference>
<feature type="domain" description="EGF-like" evidence="11">
    <location>
        <begin position="1100"/>
        <end position="1142"/>
    </location>
</feature>
<dbReference type="InterPro" id="IPR000742">
    <property type="entry name" value="EGF"/>
</dbReference>
<dbReference type="InterPro" id="IPR001881">
    <property type="entry name" value="EGF-like_Ca-bd_dom"/>
</dbReference>
<dbReference type="SMART" id="SM00181">
    <property type="entry name" value="EGF"/>
    <property type="match status" value="30"/>
</dbReference>
<dbReference type="GO" id="GO:0005509">
    <property type="term" value="F:calcium ion binding"/>
    <property type="evidence" value="ECO:0007669"/>
    <property type="project" value="InterPro"/>
</dbReference>
<dbReference type="InterPro" id="IPR013032">
    <property type="entry name" value="EGF-like_CS"/>
</dbReference>
<evidence type="ECO:0000256" key="9">
    <source>
        <dbReference type="PROSITE-ProRule" id="PRU00076"/>
    </source>
</evidence>
<feature type="domain" description="EGF-like" evidence="11">
    <location>
        <begin position="2103"/>
        <end position="2144"/>
    </location>
</feature>
<dbReference type="EMBL" id="JAHWGI010001008">
    <property type="protein sequence ID" value="KAK3920598.1"/>
    <property type="molecule type" value="Genomic_DNA"/>
</dbReference>
<feature type="domain" description="TB" evidence="12">
    <location>
        <begin position="2039"/>
        <end position="2092"/>
    </location>
</feature>
<feature type="domain" description="EGF-like" evidence="11">
    <location>
        <begin position="317"/>
        <end position="358"/>
    </location>
</feature>
<feature type="domain" description="TB" evidence="12">
    <location>
        <begin position="840"/>
        <end position="896"/>
    </location>
</feature>
<accession>A0AAE1LI77</accession>
<dbReference type="FunFam" id="2.10.25.10:FF:000071">
    <property type="entry name" value="Fibrillin 2"/>
    <property type="match status" value="1"/>
</dbReference>
<comment type="caution">
    <text evidence="13">The sequence shown here is derived from an EMBL/GenBank/DDBJ whole genome shotgun (WGS) entry which is preliminary data.</text>
</comment>
<evidence type="ECO:0000256" key="6">
    <source>
        <dbReference type="ARBA" id="ARBA00022737"/>
    </source>
</evidence>
<dbReference type="SUPFAM" id="SSF57196">
    <property type="entry name" value="EGF/Laminin"/>
    <property type="match status" value="10"/>
</dbReference>
<dbReference type="Pfam" id="PF00683">
    <property type="entry name" value="TB"/>
    <property type="match status" value="9"/>
</dbReference>
<keyword evidence="14" id="KW-1185">Reference proteome</keyword>
<feature type="domain" description="TB" evidence="12">
    <location>
        <begin position="257"/>
        <end position="297"/>
    </location>
</feature>
<feature type="domain" description="EGF-like" evidence="11">
    <location>
        <begin position="1256"/>
        <end position="1293"/>
    </location>
</feature>
<dbReference type="InterPro" id="IPR036773">
    <property type="entry name" value="TB_dom_sf"/>
</dbReference>
<dbReference type="FunFam" id="2.10.25.10:FF:000119">
    <property type="entry name" value="vitamin K-dependent protein S"/>
    <property type="match status" value="1"/>
</dbReference>
<dbReference type="PANTHER" id="PTHR24040">
    <property type="entry name" value="LAMININ G-LIKE DOMAIN-CONTAINING PROTEIN"/>
    <property type="match status" value="1"/>
</dbReference>
<dbReference type="PIRSF" id="PIRSF036312">
    <property type="entry name" value="Fibrillin"/>
    <property type="match status" value="1"/>
</dbReference>
<dbReference type="Proteomes" id="UP001219518">
    <property type="component" value="Unassembled WGS sequence"/>
</dbReference>
<dbReference type="PROSITE" id="PS01186">
    <property type="entry name" value="EGF_2"/>
    <property type="match status" value="12"/>
</dbReference>
<evidence type="ECO:0000256" key="1">
    <source>
        <dbReference type="ARBA" id="ARBA00004498"/>
    </source>
</evidence>
<dbReference type="FunFam" id="2.10.25.10:FF:000002">
    <property type="entry name" value="Latent-transforming growth factor beta-binding protein 3"/>
    <property type="match status" value="2"/>
</dbReference>
<dbReference type="Pfam" id="PF12662">
    <property type="entry name" value="cEGF"/>
    <property type="match status" value="1"/>
</dbReference>
<feature type="domain" description="TB" evidence="12">
    <location>
        <begin position="1550"/>
        <end position="1597"/>
    </location>
</feature>
<keyword evidence="2" id="KW-0964">Secreted</keyword>
<keyword evidence="4 9" id="KW-0245">EGF-like domain</keyword>
<feature type="domain" description="TB" evidence="12">
    <location>
        <begin position="1147"/>
        <end position="1203"/>
    </location>
</feature>
<dbReference type="PANTHER" id="PTHR24040:SF16">
    <property type="entry name" value="FIBRILLIN-2-LIKE PROTEIN"/>
    <property type="match status" value="1"/>
</dbReference>
<organism evidence="13 14">
    <name type="scientific">Frankliniella fusca</name>
    <dbReference type="NCBI Taxonomy" id="407009"/>
    <lineage>
        <taxon>Eukaryota</taxon>
        <taxon>Metazoa</taxon>
        <taxon>Ecdysozoa</taxon>
        <taxon>Arthropoda</taxon>
        <taxon>Hexapoda</taxon>
        <taxon>Insecta</taxon>
        <taxon>Pterygota</taxon>
        <taxon>Neoptera</taxon>
        <taxon>Paraneoptera</taxon>
        <taxon>Thysanoptera</taxon>
        <taxon>Terebrantia</taxon>
        <taxon>Thripoidea</taxon>
        <taxon>Thripidae</taxon>
        <taxon>Frankliniella</taxon>
    </lineage>
</organism>
<feature type="domain" description="EGF-like" evidence="11">
    <location>
        <begin position="950"/>
        <end position="991"/>
    </location>
</feature>
<feature type="domain" description="EGF-like" evidence="11">
    <location>
        <begin position="1728"/>
        <end position="1770"/>
    </location>
</feature>
<reference evidence="13" key="2">
    <citation type="journal article" date="2023" name="BMC Genomics">
        <title>Pest status, molecular evolution, and epigenetic factors derived from the genome assembly of Frankliniella fusca, a thysanopteran phytovirus vector.</title>
        <authorList>
            <person name="Catto M.A."/>
            <person name="Labadie P.E."/>
            <person name="Jacobson A.L."/>
            <person name="Kennedy G.G."/>
            <person name="Srinivasan R."/>
            <person name="Hunt B.G."/>
        </authorList>
    </citation>
    <scope>NUCLEOTIDE SEQUENCE</scope>
    <source>
        <strain evidence="13">PL_HMW_Pooled</strain>
    </source>
</reference>
<dbReference type="SUPFAM" id="SSF57581">
    <property type="entry name" value="TB module/8-cys domain"/>
    <property type="match status" value="9"/>
</dbReference>
<feature type="domain" description="EGF-like" evidence="11">
    <location>
        <begin position="1686"/>
        <end position="1727"/>
    </location>
</feature>
<evidence type="ECO:0000256" key="7">
    <source>
        <dbReference type="ARBA" id="ARBA00023157"/>
    </source>
</evidence>
<dbReference type="InterPro" id="IPR051145">
    <property type="entry name" value="GAS-SHBG-PROS"/>
</dbReference>
<dbReference type="Gene3D" id="3.90.290.10">
    <property type="entry name" value="TGF-beta binding (TB) domain"/>
    <property type="match status" value="9"/>
</dbReference>
<dbReference type="Pfam" id="PF07645">
    <property type="entry name" value="EGF_CA"/>
    <property type="match status" value="22"/>
</dbReference>
<feature type="domain" description="EGF-like" evidence="11">
    <location>
        <begin position="1813"/>
        <end position="1851"/>
    </location>
</feature>